<keyword evidence="1" id="KW-0812">Transmembrane</keyword>
<dbReference type="AlphaFoldDB" id="A0A177DHX3"/>
<name>A0A177DHX3_ALTAL</name>
<dbReference type="GeneID" id="29115944"/>
<dbReference type="Proteomes" id="UP000077248">
    <property type="component" value="Unassembled WGS sequence"/>
</dbReference>
<dbReference type="EMBL" id="KV441481">
    <property type="protein sequence ID" value="OAG19325.1"/>
    <property type="molecule type" value="Genomic_DNA"/>
</dbReference>
<keyword evidence="1" id="KW-0472">Membrane</keyword>
<feature type="transmembrane region" description="Helical" evidence="1">
    <location>
        <begin position="20"/>
        <end position="40"/>
    </location>
</feature>
<sequence>MHHTSPQTTTIPLKSIVPRFTMVFVNTAPFTLFLLLTIRLRQNLPTIVNLLCSRRIALSTLTSPCLGLSRDYHHSNYSTVKVRSTIMSTLDKPGSNRSLISSRLEHDTVQLSSSTSPLEIRILLETIIMSAPKLTSGANKTTSFDTDIGSLPSTSDDFQPRVISERTFIIVTSVLAATLILTILIGCVHFIRRRHRRQHGKNREQQDIEQSLQRARRPILTIDTDLSHAKDLTRPAIRATLPYLPGYSEVPSAPLVQVRTAPPSIYSSGMSAFGPEYDNACASGHYIPRDELQRVHADP</sequence>
<keyword evidence="1" id="KW-1133">Transmembrane helix</keyword>
<evidence type="ECO:0000313" key="2">
    <source>
        <dbReference type="EMBL" id="OAG19325.1"/>
    </source>
</evidence>
<dbReference type="KEGG" id="aalt:CC77DRAFT_159824"/>
<feature type="transmembrane region" description="Helical" evidence="1">
    <location>
        <begin position="168"/>
        <end position="191"/>
    </location>
</feature>
<dbReference type="RefSeq" id="XP_018384746.1">
    <property type="nucleotide sequence ID" value="XM_018530350.1"/>
</dbReference>
<evidence type="ECO:0000313" key="3">
    <source>
        <dbReference type="Proteomes" id="UP000077248"/>
    </source>
</evidence>
<proteinExistence type="predicted"/>
<dbReference type="VEuPathDB" id="FungiDB:CC77DRAFT_159824"/>
<organism evidence="2 3">
    <name type="scientific">Alternaria alternata</name>
    <name type="common">Alternaria rot fungus</name>
    <name type="synonym">Torula alternata</name>
    <dbReference type="NCBI Taxonomy" id="5599"/>
    <lineage>
        <taxon>Eukaryota</taxon>
        <taxon>Fungi</taxon>
        <taxon>Dikarya</taxon>
        <taxon>Ascomycota</taxon>
        <taxon>Pezizomycotina</taxon>
        <taxon>Dothideomycetes</taxon>
        <taxon>Pleosporomycetidae</taxon>
        <taxon>Pleosporales</taxon>
        <taxon>Pleosporineae</taxon>
        <taxon>Pleosporaceae</taxon>
        <taxon>Alternaria</taxon>
        <taxon>Alternaria sect. Alternaria</taxon>
        <taxon>Alternaria alternata complex</taxon>
    </lineage>
</organism>
<keyword evidence="3" id="KW-1185">Reference proteome</keyword>
<gene>
    <name evidence="2" type="ORF">CC77DRAFT_159824</name>
</gene>
<evidence type="ECO:0000256" key="1">
    <source>
        <dbReference type="SAM" id="Phobius"/>
    </source>
</evidence>
<reference evidence="2 3" key="1">
    <citation type="submission" date="2016-05" db="EMBL/GenBank/DDBJ databases">
        <title>Comparative analysis of secretome profiles of manganese(II)-oxidizing ascomycete fungi.</title>
        <authorList>
            <consortium name="DOE Joint Genome Institute"/>
            <person name="Zeiner C.A."/>
            <person name="Purvine S.O."/>
            <person name="Zink E.M."/>
            <person name="Wu S."/>
            <person name="Pasa-Tolic L."/>
            <person name="Chaput D.L."/>
            <person name="Haridas S."/>
            <person name="Grigoriev I.V."/>
            <person name="Santelli C.M."/>
            <person name="Hansel C.M."/>
        </authorList>
    </citation>
    <scope>NUCLEOTIDE SEQUENCE [LARGE SCALE GENOMIC DNA]</scope>
    <source>
        <strain evidence="2 3">SRC1lrK2f</strain>
    </source>
</reference>
<protein>
    <submittedName>
        <fullName evidence="2">Uncharacterized protein</fullName>
    </submittedName>
</protein>
<accession>A0A177DHX3</accession>